<dbReference type="GO" id="GO:0006886">
    <property type="term" value="P:intracellular protein transport"/>
    <property type="evidence" value="ECO:0007669"/>
    <property type="project" value="UniProtKB-UniRule"/>
</dbReference>
<dbReference type="Gene3D" id="1.25.40.10">
    <property type="entry name" value="Tetratricopeptide repeat domain"/>
    <property type="match status" value="1"/>
</dbReference>
<dbReference type="Proteomes" id="UP000242525">
    <property type="component" value="Unassembled WGS sequence"/>
</dbReference>
<dbReference type="GO" id="GO:0019905">
    <property type="term" value="F:syntaxin binding"/>
    <property type="evidence" value="ECO:0007669"/>
    <property type="project" value="TreeGrafter"/>
</dbReference>
<dbReference type="EMBL" id="CCBN010000005">
    <property type="protein sequence ID" value="CDO53795.1"/>
    <property type="molecule type" value="Genomic_DNA"/>
</dbReference>
<dbReference type="GO" id="GO:0005483">
    <property type="term" value="F:soluble NSF attachment protein activity"/>
    <property type="evidence" value="ECO:0007669"/>
    <property type="project" value="UniProtKB-ARBA"/>
</dbReference>
<dbReference type="SUPFAM" id="SSF48452">
    <property type="entry name" value="TPR-like"/>
    <property type="match status" value="1"/>
</dbReference>
<dbReference type="GO" id="GO:0035494">
    <property type="term" value="P:SNARE complex disassembly"/>
    <property type="evidence" value="ECO:0007669"/>
    <property type="project" value="TreeGrafter"/>
</dbReference>
<dbReference type="InterPro" id="IPR000744">
    <property type="entry name" value="NSF_attach"/>
</dbReference>
<evidence type="ECO:0000256" key="4">
    <source>
        <dbReference type="ARBA" id="ARBA00022892"/>
    </source>
</evidence>
<evidence type="ECO:0000256" key="2">
    <source>
        <dbReference type="ARBA" id="ARBA00010050"/>
    </source>
</evidence>
<dbReference type="AlphaFoldDB" id="A0A0J9XAE2"/>
<dbReference type="PANTHER" id="PTHR13768:SF8">
    <property type="entry name" value="ALPHA-SOLUBLE NSF ATTACHMENT PROTEIN"/>
    <property type="match status" value="1"/>
</dbReference>
<evidence type="ECO:0000256" key="5">
    <source>
        <dbReference type="ARBA" id="ARBA00022927"/>
    </source>
</evidence>
<comment type="caution">
    <text evidence="8">The sequence shown here is derived from an EMBL/GenBank/DDBJ whole genome shotgun (WGS) entry which is preliminary data.</text>
</comment>
<dbReference type="GO" id="GO:0031201">
    <property type="term" value="C:SNARE complex"/>
    <property type="evidence" value="ECO:0007669"/>
    <property type="project" value="TreeGrafter"/>
</dbReference>
<gene>
    <name evidence="8" type="ORF">BN980_GECA05s07270g</name>
</gene>
<dbReference type="PRINTS" id="PR00448">
    <property type="entry name" value="NSFATTACHMNT"/>
</dbReference>
<evidence type="ECO:0000256" key="3">
    <source>
        <dbReference type="ARBA" id="ARBA00022448"/>
    </source>
</evidence>
<keyword evidence="6 7" id="KW-0472">Membrane</keyword>
<accession>A0A0J9XAE2</accession>
<sequence length="292" mass="32494">MSLDPQVLIAKADKKAAPVSGFSSFFSGGSSYRFEEAAELYIQAANAYRLQKDGRAAGQTFEKAAAAQQKTDSKDEAANTLVEAYKAYKQTDPEDAARVLSQAVHLFTLRGAFRRAAGYQMDLGSIYENDLGNVELAVEAYEKAGDWYFEDQAEALANKAFIKVADLAALNGNYAKSVEKYEQVAKQSLNNQLTKWSLKDYFLKAGLCHIAAQDLVAAERALNQYIEWEPTFATTRECQLLHDVIATVKEGDEKQFSAKLYEYDQFSQLDKWKTAILLKIKGNIEAAEDDIL</sequence>
<dbReference type="STRING" id="1173061.A0A0J9XAE2"/>
<reference evidence="8" key="1">
    <citation type="submission" date="2014-03" db="EMBL/GenBank/DDBJ databases">
        <authorList>
            <person name="Casaregola S."/>
        </authorList>
    </citation>
    <scope>NUCLEOTIDE SEQUENCE [LARGE SCALE GENOMIC DNA]</scope>
    <source>
        <strain evidence="8">CLIB 918</strain>
    </source>
</reference>
<evidence type="ECO:0000313" key="8">
    <source>
        <dbReference type="EMBL" id="CDO53795.1"/>
    </source>
</evidence>
<evidence type="ECO:0000256" key="1">
    <source>
        <dbReference type="ARBA" id="ARBA00004170"/>
    </source>
</evidence>
<dbReference type="CDD" id="cd15832">
    <property type="entry name" value="SNAP"/>
    <property type="match status" value="1"/>
</dbReference>
<evidence type="ECO:0000313" key="9">
    <source>
        <dbReference type="Proteomes" id="UP000242525"/>
    </source>
</evidence>
<evidence type="ECO:0000256" key="6">
    <source>
        <dbReference type="ARBA" id="ARBA00023136"/>
    </source>
</evidence>
<dbReference type="Pfam" id="PF14938">
    <property type="entry name" value="SNAP"/>
    <property type="match status" value="1"/>
</dbReference>
<dbReference type="GO" id="GO:0005774">
    <property type="term" value="C:vacuolar membrane"/>
    <property type="evidence" value="ECO:0007669"/>
    <property type="project" value="TreeGrafter"/>
</dbReference>
<comment type="similarity">
    <text evidence="2 7">Belongs to the SNAP family.</text>
</comment>
<keyword evidence="3 7" id="KW-0813">Transport</keyword>
<dbReference type="OrthoDB" id="9984275at2759"/>
<protein>
    <submittedName>
        <fullName evidence="8">Similar to Saccharomyces cerevisiae YBL050W SEC17 Peripheral membrane protein required for vesicular transport between ER and Golgi</fullName>
    </submittedName>
</protein>
<comment type="subcellular location">
    <subcellularLocation>
        <location evidence="1 7">Membrane</location>
        <topology evidence="1 7">Peripheral membrane protein</topology>
    </subcellularLocation>
</comment>
<dbReference type="FunFam" id="1.25.40.10:FF:000049">
    <property type="entry name" value="Alpha-soluble NSF attachment protein-like"/>
    <property type="match status" value="1"/>
</dbReference>
<keyword evidence="5 7" id="KW-0653">Protein transport</keyword>
<keyword evidence="4 7" id="KW-0931">ER-Golgi transport</keyword>
<organism evidence="8 9">
    <name type="scientific">Geotrichum candidum</name>
    <name type="common">Oospora lactis</name>
    <name type="synonym">Dipodascus geotrichum</name>
    <dbReference type="NCBI Taxonomy" id="1173061"/>
    <lineage>
        <taxon>Eukaryota</taxon>
        <taxon>Fungi</taxon>
        <taxon>Dikarya</taxon>
        <taxon>Ascomycota</taxon>
        <taxon>Saccharomycotina</taxon>
        <taxon>Dipodascomycetes</taxon>
        <taxon>Dipodascales</taxon>
        <taxon>Dipodascaceae</taxon>
        <taxon>Geotrichum</taxon>
    </lineage>
</organism>
<dbReference type="InterPro" id="IPR011990">
    <property type="entry name" value="TPR-like_helical_dom_sf"/>
</dbReference>
<evidence type="ECO:0000256" key="7">
    <source>
        <dbReference type="RuleBase" id="RU367013"/>
    </source>
</evidence>
<name>A0A0J9XAE2_GEOCN</name>
<proteinExistence type="inferred from homology"/>
<comment type="function">
    <text evidence="7">Required for vesicular transport between the endoplasmic reticulum and the Golgi apparatus.</text>
</comment>
<keyword evidence="9" id="KW-1185">Reference proteome</keyword>
<dbReference type="PANTHER" id="PTHR13768">
    <property type="entry name" value="SOLUBLE NSF ATTACHMENT PROTEIN SNAP"/>
    <property type="match status" value="1"/>
</dbReference>